<evidence type="ECO:0000313" key="2">
    <source>
        <dbReference type="Proteomes" id="UP000002770"/>
    </source>
</evidence>
<keyword evidence="2" id="KW-1185">Reference proteome</keyword>
<reference evidence="1 2" key="1">
    <citation type="journal article" date="2011" name="BMC Genomics">
        <title>Insight into cross-talk between intra-amoebal pathogens.</title>
        <authorList>
            <person name="Gimenez G."/>
            <person name="Bertelli C."/>
            <person name="Moliner C."/>
            <person name="Robert C."/>
            <person name="Raoult D."/>
            <person name="Fournier P.E."/>
            <person name="Greub G."/>
        </authorList>
    </citation>
    <scope>NUCLEOTIDE SEQUENCE [LARGE SCALE GENOMIC DNA]</scope>
    <source>
        <strain evidence="1 2">LLAP12</strain>
    </source>
</reference>
<protein>
    <submittedName>
        <fullName evidence="1">Uncharacterized protein</fullName>
    </submittedName>
</protein>
<sequence>MIFTTIIIILMIIKKRQTNIILNAFQKSKNLLKTQIINDEELLKSTLGAPLMPELEKKIMDVIAVEKDSYNNLLNLFVDYHPAAIEMMPVFMSKITESYVYCIEQIMLLNKSEQSKEVNIPVENSPQEVILDGDPSEDDYQYEALIEQLRFEKQDYADKYKNAHKLLEKIYLTYKDKLEISGPETFENMNLNQIENILKLS</sequence>
<dbReference type="HOGENOM" id="CLU_1358989_0_0_6"/>
<dbReference type="EMBL" id="JH413817">
    <property type="protein sequence ID" value="EHL31285.1"/>
    <property type="molecule type" value="Genomic_DNA"/>
</dbReference>
<dbReference type="AlphaFoldDB" id="G9ENC4"/>
<proteinExistence type="predicted"/>
<gene>
    <name evidence="1" type="ORF">LDG_6746</name>
</gene>
<dbReference type="STRING" id="658187.LDG_6746"/>
<organism evidence="1 2">
    <name type="scientific">Legionella drancourtii LLAP12</name>
    <dbReference type="NCBI Taxonomy" id="658187"/>
    <lineage>
        <taxon>Bacteria</taxon>
        <taxon>Pseudomonadati</taxon>
        <taxon>Pseudomonadota</taxon>
        <taxon>Gammaproteobacteria</taxon>
        <taxon>Legionellales</taxon>
        <taxon>Legionellaceae</taxon>
        <taxon>Legionella</taxon>
    </lineage>
</organism>
<accession>G9ENC4</accession>
<dbReference type="Proteomes" id="UP000002770">
    <property type="component" value="Unassembled WGS sequence"/>
</dbReference>
<evidence type="ECO:0000313" key="1">
    <source>
        <dbReference type="EMBL" id="EHL31285.1"/>
    </source>
</evidence>
<name>G9ENC4_9GAMM</name>
<dbReference type="RefSeq" id="WP_006870676.1">
    <property type="nucleotide sequence ID" value="NZ_JH413817.1"/>
</dbReference>
<dbReference type="InParanoid" id="G9ENC4"/>